<dbReference type="SMART" id="SM00347">
    <property type="entry name" value="HTH_MARR"/>
    <property type="match status" value="1"/>
</dbReference>
<dbReference type="PANTHER" id="PTHR33164:SF43">
    <property type="entry name" value="HTH-TYPE TRANSCRIPTIONAL REPRESSOR YETL"/>
    <property type="match status" value="1"/>
</dbReference>
<dbReference type="PANTHER" id="PTHR33164">
    <property type="entry name" value="TRANSCRIPTIONAL REGULATOR, MARR FAMILY"/>
    <property type="match status" value="1"/>
</dbReference>
<name>A0A6V8KXA7_9ACTN</name>
<accession>A0A6V8KXA7</accession>
<sequence>MADGGEPATGGVLDGVTWALRRAELAVQTFKERQLRTMGLAAAHYSLLMCVHAEPGRTGAEVARRLAVTPQNVASLVAKMEDRGLVERRSHPRHGHVQELHLTDAGREALRAAEPTVTAIDRRIATELGPAETAHLAALLNRVADMMSR</sequence>
<dbReference type="AlphaFoldDB" id="A0A6V8KXA7"/>
<dbReference type="Pfam" id="PF12802">
    <property type="entry name" value="MarR_2"/>
    <property type="match status" value="1"/>
</dbReference>
<dbReference type="InterPro" id="IPR036388">
    <property type="entry name" value="WH-like_DNA-bd_sf"/>
</dbReference>
<dbReference type="Gene3D" id="1.10.10.10">
    <property type="entry name" value="Winged helix-like DNA-binding domain superfamily/Winged helix DNA-binding domain"/>
    <property type="match status" value="1"/>
</dbReference>
<dbReference type="PROSITE" id="PS50995">
    <property type="entry name" value="HTH_MARR_2"/>
    <property type="match status" value="1"/>
</dbReference>
<evidence type="ECO:0000313" key="2">
    <source>
        <dbReference type="EMBL" id="GFJ86939.1"/>
    </source>
</evidence>
<evidence type="ECO:0000313" key="3">
    <source>
        <dbReference type="Proteomes" id="UP000482960"/>
    </source>
</evidence>
<dbReference type="GO" id="GO:0006950">
    <property type="term" value="P:response to stress"/>
    <property type="evidence" value="ECO:0007669"/>
    <property type="project" value="TreeGrafter"/>
</dbReference>
<dbReference type="InterPro" id="IPR000835">
    <property type="entry name" value="HTH_MarR-typ"/>
</dbReference>
<dbReference type="SUPFAM" id="SSF46785">
    <property type="entry name" value="Winged helix' DNA-binding domain"/>
    <property type="match status" value="1"/>
</dbReference>
<dbReference type="InterPro" id="IPR036390">
    <property type="entry name" value="WH_DNA-bd_sf"/>
</dbReference>
<evidence type="ECO:0000259" key="1">
    <source>
        <dbReference type="PROSITE" id="PS50995"/>
    </source>
</evidence>
<gene>
    <name evidence="2" type="ORF">Prum_005810</name>
</gene>
<dbReference type="GO" id="GO:0003700">
    <property type="term" value="F:DNA-binding transcription factor activity"/>
    <property type="evidence" value="ECO:0007669"/>
    <property type="project" value="InterPro"/>
</dbReference>
<reference evidence="2 3" key="1">
    <citation type="submission" date="2020-03" db="EMBL/GenBank/DDBJ databases">
        <title>Whole genome shotgun sequence of Phytohabitans rumicis NBRC 108638.</title>
        <authorList>
            <person name="Komaki H."/>
            <person name="Tamura T."/>
        </authorList>
    </citation>
    <scope>NUCLEOTIDE SEQUENCE [LARGE SCALE GENOMIC DNA]</scope>
    <source>
        <strain evidence="2 3">NBRC 108638</strain>
    </source>
</reference>
<protein>
    <submittedName>
        <fullName evidence="2">MarR family transcriptional regulator</fullName>
    </submittedName>
</protein>
<dbReference type="Proteomes" id="UP000482960">
    <property type="component" value="Unassembled WGS sequence"/>
</dbReference>
<reference evidence="2 3" key="2">
    <citation type="submission" date="2020-03" db="EMBL/GenBank/DDBJ databases">
        <authorList>
            <person name="Ichikawa N."/>
            <person name="Kimura A."/>
            <person name="Kitahashi Y."/>
            <person name="Uohara A."/>
        </authorList>
    </citation>
    <scope>NUCLEOTIDE SEQUENCE [LARGE SCALE GENOMIC DNA]</scope>
    <source>
        <strain evidence="2 3">NBRC 108638</strain>
    </source>
</reference>
<dbReference type="InterPro" id="IPR039422">
    <property type="entry name" value="MarR/SlyA-like"/>
</dbReference>
<comment type="caution">
    <text evidence="2">The sequence shown here is derived from an EMBL/GenBank/DDBJ whole genome shotgun (WGS) entry which is preliminary data.</text>
</comment>
<keyword evidence="3" id="KW-1185">Reference proteome</keyword>
<feature type="domain" description="HTH marR-type" evidence="1">
    <location>
        <begin position="13"/>
        <end position="145"/>
    </location>
</feature>
<organism evidence="2 3">
    <name type="scientific">Phytohabitans rumicis</name>
    <dbReference type="NCBI Taxonomy" id="1076125"/>
    <lineage>
        <taxon>Bacteria</taxon>
        <taxon>Bacillati</taxon>
        <taxon>Actinomycetota</taxon>
        <taxon>Actinomycetes</taxon>
        <taxon>Micromonosporales</taxon>
        <taxon>Micromonosporaceae</taxon>
    </lineage>
</organism>
<dbReference type="RefSeq" id="WP_173073672.1">
    <property type="nucleotide sequence ID" value="NZ_BAABJB010000026.1"/>
</dbReference>
<proteinExistence type="predicted"/>
<dbReference type="EMBL" id="BLPG01000001">
    <property type="protein sequence ID" value="GFJ86939.1"/>
    <property type="molecule type" value="Genomic_DNA"/>
</dbReference>